<name>C6XC10_METGS</name>
<reference evidence="1 2" key="2">
    <citation type="journal article" date="2011" name="J. Bacteriol.">
        <title>Genomes of three methylotrophs from a single niche uncover genetic and metabolic divergence of Methylophilaceae.</title>
        <authorList>
            <person name="Lapidus A."/>
            <person name="Clum A."/>
            <person name="Labutti K."/>
            <person name="Kaluzhnaya M.G."/>
            <person name="Lim S."/>
            <person name="Beck D.A."/>
            <person name="Glavina Del Rio T."/>
            <person name="Nolan M."/>
            <person name="Mavromatis K."/>
            <person name="Huntemann M."/>
            <person name="Lucas S."/>
            <person name="Lidstrom M.E."/>
            <person name="Ivanova N."/>
            <person name="Chistoserdova L."/>
        </authorList>
    </citation>
    <scope>NUCLEOTIDE SEQUENCE [LARGE SCALE GENOMIC DNA]</scope>
    <source>
        <strain evidence="1 2">SIP3-4</strain>
    </source>
</reference>
<dbReference type="EMBL" id="CP001674">
    <property type="protein sequence ID" value="ACT50085.1"/>
    <property type="molecule type" value="Genomic_DNA"/>
</dbReference>
<evidence type="ECO:0000313" key="1">
    <source>
        <dbReference type="EMBL" id="ACT50085.1"/>
    </source>
</evidence>
<dbReference type="Proteomes" id="UP000002743">
    <property type="component" value="Chromosome"/>
</dbReference>
<proteinExistence type="predicted"/>
<evidence type="ECO:0000313" key="2">
    <source>
        <dbReference type="Proteomes" id="UP000002743"/>
    </source>
</evidence>
<dbReference type="eggNOG" id="COG2165">
    <property type="taxonomic scope" value="Bacteria"/>
</dbReference>
<dbReference type="RefSeq" id="WP_015829644.1">
    <property type="nucleotide sequence ID" value="NC_012969.1"/>
</dbReference>
<reference evidence="2" key="1">
    <citation type="submission" date="2009-07" db="EMBL/GenBank/DDBJ databases">
        <title>Complete sequence of chromosome of Methylovorus sp. SIP3-4.</title>
        <authorList>
            <person name="Lucas S."/>
            <person name="Copeland A."/>
            <person name="Lapidus A."/>
            <person name="Glavina del Rio T."/>
            <person name="Tice H."/>
            <person name="Bruce D."/>
            <person name="Goodwin L."/>
            <person name="Pitluck S."/>
            <person name="Clum A."/>
            <person name="Larimer F."/>
            <person name="Land M."/>
            <person name="Hauser L."/>
            <person name="Kyrpides N."/>
            <person name="Mikhailova N."/>
            <person name="Kayluzhnaya M."/>
            <person name="Chistoserdova L."/>
        </authorList>
    </citation>
    <scope>NUCLEOTIDE SEQUENCE [LARGE SCALE GENOMIC DNA]</scope>
    <source>
        <strain evidence="2">SIP3-4</strain>
    </source>
</reference>
<dbReference type="AlphaFoldDB" id="C6XC10"/>
<dbReference type="OrthoDB" id="5608857at2"/>
<gene>
    <name evidence="1" type="ordered locus">Msip34_0837</name>
</gene>
<dbReference type="HOGENOM" id="CLU_088953_1_0_4"/>
<protein>
    <recommendedName>
        <fullName evidence="3">Type II secretion system protein</fullName>
    </recommendedName>
</protein>
<sequence precursor="true">MRTGNHIHQCGYTFIGLLLVIMLAGLALAEAANTWSNLRQREREQELLKVGDKIRAAIGEYYNQSPGQVKQYPPTLDDLVRDKRYPAPKRYLRKIPVDPMTGMANWGTMEGQGGGIMGVMSLSAKQPFKQKNFPPIYKSFENKKFYADWVFAYTPANELLKQDTGTLP</sequence>
<keyword evidence="2" id="KW-1185">Reference proteome</keyword>
<accession>C6XC10</accession>
<evidence type="ECO:0008006" key="3">
    <source>
        <dbReference type="Google" id="ProtNLM"/>
    </source>
</evidence>
<dbReference type="STRING" id="582744.Msip34_0837"/>
<organism evidence="1 2">
    <name type="scientific">Methylovorus glucosotrophus (strain SIP3-4)</name>
    <dbReference type="NCBI Taxonomy" id="582744"/>
    <lineage>
        <taxon>Bacteria</taxon>
        <taxon>Pseudomonadati</taxon>
        <taxon>Pseudomonadota</taxon>
        <taxon>Betaproteobacteria</taxon>
        <taxon>Nitrosomonadales</taxon>
        <taxon>Methylophilaceae</taxon>
        <taxon>Methylovorus</taxon>
    </lineage>
</organism>
<dbReference type="KEGG" id="mei:Msip34_0837"/>